<dbReference type="EMBL" id="ACYH01000037">
    <property type="protein sequence ID" value="EEV20406.1"/>
    <property type="molecule type" value="Genomic_DNA"/>
</dbReference>
<comment type="caution">
    <text evidence="1">The sequence shown here is derived from an EMBL/GenBank/DDBJ whole genome shotgun (WGS) entry which is preliminary data.</text>
</comment>
<protein>
    <submittedName>
        <fullName evidence="1">Uncharacterized protein</fullName>
    </submittedName>
</protein>
<dbReference type="STRING" id="596324.TREVI0001_2160"/>
<dbReference type="OrthoDB" id="9785699at2"/>
<dbReference type="Proteomes" id="UP000004509">
    <property type="component" value="Unassembled WGS sequence"/>
</dbReference>
<accession>C8PQQ1</accession>
<name>C8PQQ1_9SPIR</name>
<sequence length="86" mass="9975">MDYIGTNYPDLLPLYQSIYVDGDRSYWELLDAKLQAFTADIGHDYVTNDDSMNRPFDAPPVVVNYFYHEQIKKSAWRKHLAIGSTV</sequence>
<proteinExistence type="predicted"/>
<dbReference type="AlphaFoldDB" id="C8PQQ1"/>
<dbReference type="eggNOG" id="COG1533">
    <property type="taxonomic scope" value="Bacteria"/>
</dbReference>
<dbReference type="RefSeq" id="WP_006188906.1">
    <property type="nucleotide sequence ID" value="NZ_ACYH01000037.1"/>
</dbReference>
<reference evidence="1 2" key="1">
    <citation type="submission" date="2009-07" db="EMBL/GenBank/DDBJ databases">
        <authorList>
            <person name="Madupu R."/>
            <person name="Sebastian Y."/>
            <person name="Durkin A.S."/>
            <person name="Torralba M."/>
            <person name="Methe B."/>
            <person name="Sutton G.G."/>
            <person name="Strausberg R.L."/>
            <person name="Nelson K.E."/>
        </authorList>
    </citation>
    <scope>NUCLEOTIDE SEQUENCE [LARGE SCALE GENOMIC DNA]</scope>
    <source>
        <strain evidence="1 2">ATCC 35580</strain>
    </source>
</reference>
<dbReference type="GeneID" id="301462014"/>
<evidence type="ECO:0000313" key="2">
    <source>
        <dbReference type="Proteomes" id="UP000004509"/>
    </source>
</evidence>
<organism evidence="1 2">
    <name type="scientific">Treponema vincentii ATCC 35580</name>
    <dbReference type="NCBI Taxonomy" id="596324"/>
    <lineage>
        <taxon>Bacteria</taxon>
        <taxon>Pseudomonadati</taxon>
        <taxon>Spirochaetota</taxon>
        <taxon>Spirochaetia</taxon>
        <taxon>Spirochaetales</taxon>
        <taxon>Treponemataceae</taxon>
        <taxon>Treponema</taxon>
    </lineage>
</organism>
<gene>
    <name evidence="1" type="ORF">TREVI0001_2160</name>
</gene>
<evidence type="ECO:0000313" key="1">
    <source>
        <dbReference type="EMBL" id="EEV20406.1"/>
    </source>
</evidence>